<organism evidence="3 4">
    <name type="scientific">Devosia sediminis</name>
    <dbReference type="NCBI Taxonomy" id="2798801"/>
    <lineage>
        <taxon>Bacteria</taxon>
        <taxon>Pseudomonadati</taxon>
        <taxon>Pseudomonadota</taxon>
        <taxon>Alphaproteobacteria</taxon>
        <taxon>Hyphomicrobiales</taxon>
        <taxon>Devosiaceae</taxon>
        <taxon>Devosia</taxon>
    </lineage>
</organism>
<feature type="domain" description="YMGG-like Gly-zipper" evidence="2">
    <location>
        <begin position="19"/>
        <end position="61"/>
    </location>
</feature>
<feature type="chain" id="PRO_5037104617" description="YMGG-like Gly-zipper domain-containing protein" evidence="1">
    <location>
        <begin position="25"/>
        <end position="89"/>
    </location>
</feature>
<reference evidence="3" key="1">
    <citation type="submission" date="2020-12" db="EMBL/GenBank/DDBJ databases">
        <title>Devosia sp. MSA67 isolated from Mo River.</title>
        <authorList>
            <person name="Ma F."/>
            <person name="Zi Z."/>
        </authorList>
    </citation>
    <scope>NUCLEOTIDE SEQUENCE</scope>
    <source>
        <strain evidence="3">MSA67</strain>
    </source>
</reference>
<evidence type="ECO:0000313" key="3">
    <source>
        <dbReference type="EMBL" id="MBJ3783803.1"/>
    </source>
</evidence>
<evidence type="ECO:0000313" key="4">
    <source>
        <dbReference type="Proteomes" id="UP000602124"/>
    </source>
</evidence>
<keyword evidence="4" id="KW-1185">Reference proteome</keyword>
<dbReference type="Proteomes" id="UP000602124">
    <property type="component" value="Unassembled WGS sequence"/>
</dbReference>
<keyword evidence="1" id="KW-0732">Signal</keyword>
<comment type="caution">
    <text evidence="3">The sequence shown here is derived from an EMBL/GenBank/DDBJ whole genome shotgun (WGS) entry which is preliminary data.</text>
</comment>
<evidence type="ECO:0000256" key="1">
    <source>
        <dbReference type="SAM" id="SignalP"/>
    </source>
</evidence>
<gene>
    <name evidence="3" type="ORF">JEQ47_03635</name>
</gene>
<proteinExistence type="predicted"/>
<protein>
    <recommendedName>
        <fullName evidence="2">YMGG-like Gly-zipper domain-containing protein</fullName>
    </recommendedName>
</protein>
<dbReference type="PROSITE" id="PS51257">
    <property type="entry name" value="PROKAR_LIPOPROTEIN"/>
    <property type="match status" value="1"/>
</dbReference>
<dbReference type="Pfam" id="PF13441">
    <property type="entry name" value="Gly-zipper_YMGG"/>
    <property type="match status" value="1"/>
</dbReference>
<sequence>MHKILIIAATALSLAACTSTEKGAAIGAVGGGLVGAAVSGNAVGAAVGAGIGAVTGAAAGELLGYHGASRTECVYRRTDGTQFIARCPS</sequence>
<dbReference type="RefSeq" id="WP_198875019.1">
    <property type="nucleotide sequence ID" value="NZ_JAEKMH010000001.1"/>
</dbReference>
<evidence type="ECO:0000259" key="2">
    <source>
        <dbReference type="Pfam" id="PF13441"/>
    </source>
</evidence>
<dbReference type="InterPro" id="IPR027367">
    <property type="entry name" value="Gly-zipper_YMGG"/>
</dbReference>
<dbReference type="EMBL" id="JAEKMH010000001">
    <property type="protein sequence ID" value="MBJ3783803.1"/>
    <property type="molecule type" value="Genomic_DNA"/>
</dbReference>
<dbReference type="AlphaFoldDB" id="A0A934IN89"/>
<feature type="signal peptide" evidence="1">
    <location>
        <begin position="1"/>
        <end position="24"/>
    </location>
</feature>
<accession>A0A934IN89</accession>
<name>A0A934IN89_9HYPH</name>